<feature type="transmembrane region" description="Helical" evidence="6">
    <location>
        <begin position="12"/>
        <end position="32"/>
    </location>
</feature>
<dbReference type="GO" id="GO:0016020">
    <property type="term" value="C:membrane"/>
    <property type="evidence" value="ECO:0007669"/>
    <property type="project" value="UniProtKB-SubCell"/>
</dbReference>
<name>A0AAV5EB83_ELECO</name>
<dbReference type="Proteomes" id="UP001054889">
    <property type="component" value="Unassembled WGS sequence"/>
</dbReference>
<dbReference type="GO" id="GO:0009734">
    <property type="term" value="P:auxin-activated signaling pathway"/>
    <property type="evidence" value="ECO:0007669"/>
    <property type="project" value="InterPro"/>
</dbReference>
<keyword evidence="8" id="KW-1185">Reference proteome</keyword>
<dbReference type="AlphaFoldDB" id="A0AAV5EB83"/>
<evidence type="ECO:0000256" key="3">
    <source>
        <dbReference type="ARBA" id="ARBA00022692"/>
    </source>
</evidence>
<dbReference type="EMBL" id="BQKI01000074">
    <property type="protein sequence ID" value="GJN19811.1"/>
    <property type="molecule type" value="Genomic_DNA"/>
</dbReference>
<comment type="subcellular location">
    <subcellularLocation>
        <location evidence="1">Membrane</location>
    </subcellularLocation>
</comment>
<evidence type="ECO:0000313" key="8">
    <source>
        <dbReference type="Proteomes" id="UP001054889"/>
    </source>
</evidence>
<feature type="transmembrane region" description="Helical" evidence="6">
    <location>
        <begin position="44"/>
        <end position="65"/>
    </location>
</feature>
<evidence type="ECO:0000256" key="4">
    <source>
        <dbReference type="ARBA" id="ARBA00022989"/>
    </source>
</evidence>
<dbReference type="InterPro" id="IPR044991">
    <property type="entry name" value="TET_plant"/>
</dbReference>
<protein>
    <submittedName>
        <fullName evidence="7">Uncharacterized protein</fullName>
    </submittedName>
</protein>
<comment type="caution">
    <text evidence="7">The sequence shown here is derived from an EMBL/GenBank/DDBJ whole genome shotgun (WGS) entry which is preliminary data.</text>
</comment>
<keyword evidence="5 6" id="KW-0472">Membrane</keyword>
<feature type="transmembrane region" description="Helical" evidence="6">
    <location>
        <begin position="176"/>
        <end position="193"/>
    </location>
</feature>
<evidence type="ECO:0000256" key="2">
    <source>
        <dbReference type="ARBA" id="ARBA00006840"/>
    </source>
</evidence>
<evidence type="ECO:0000256" key="6">
    <source>
        <dbReference type="SAM" id="Phobius"/>
    </source>
</evidence>
<gene>
    <name evidence="7" type="primary">gb07121</name>
    <name evidence="7" type="ORF">PR202_gb07121</name>
</gene>
<organism evidence="7 8">
    <name type="scientific">Eleusine coracana subsp. coracana</name>
    <dbReference type="NCBI Taxonomy" id="191504"/>
    <lineage>
        <taxon>Eukaryota</taxon>
        <taxon>Viridiplantae</taxon>
        <taxon>Streptophyta</taxon>
        <taxon>Embryophyta</taxon>
        <taxon>Tracheophyta</taxon>
        <taxon>Spermatophyta</taxon>
        <taxon>Magnoliopsida</taxon>
        <taxon>Liliopsida</taxon>
        <taxon>Poales</taxon>
        <taxon>Poaceae</taxon>
        <taxon>PACMAD clade</taxon>
        <taxon>Chloridoideae</taxon>
        <taxon>Cynodonteae</taxon>
        <taxon>Eleusininae</taxon>
        <taxon>Eleusine</taxon>
    </lineage>
</organism>
<accession>A0AAV5EB83</accession>
<reference evidence="7" key="1">
    <citation type="journal article" date="2018" name="DNA Res.">
        <title>Multiple hybrid de novo genome assembly of finger millet, an orphan allotetraploid crop.</title>
        <authorList>
            <person name="Hatakeyama M."/>
            <person name="Aluri S."/>
            <person name="Balachadran M.T."/>
            <person name="Sivarajan S.R."/>
            <person name="Patrignani A."/>
            <person name="Gruter S."/>
            <person name="Poveda L."/>
            <person name="Shimizu-Inatsugi R."/>
            <person name="Baeten J."/>
            <person name="Francoijs K.J."/>
            <person name="Nataraja K.N."/>
            <person name="Reddy Y.A.N."/>
            <person name="Phadnis S."/>
            <person name="Ravikumar R.L."/>
            <person name="Schlapbach R."/>
            <person name="Sreeman S.M."/>
            <person name="Shimizu K.K."/>
        </authorList>
    </citation>
    <scope>NUCLEOTIDE SEQUENCE</scope>
</reference>
<feature type="transmembrane region" description="Helical" evidence="6">
    <location>
        <begin position="205"/>
        <end position="231"/>
    </location>
</feature>
<comment type="similarity">
    <text evidence="2">Belongs to the tetraspanin (TM4SF) family.</text>
</comment>
<keyword evidence="3 6" id="KW-0812">Transmembrane</keyword>
<dbReference type="PANTHER" id="PTHR32191">
    <property type="entry name" value="TETRASPANIN-8-RELATED"/>
    <property type="match status" value="1"/>
</dbReference>
<reference evidence="7" key="2">
    <citation type="submission" date="2021-12" db="EMBL/GenBank/DDBJ databases">
        <title>Resequencing data analysis of finger millet.</title>
        <authorList>
            <person name="Hatakeyama M."/>
            <person name="Aluri S."/>
            <person name="Balachadran M.T."/>
            <person name="Sivarajan S.R."/>
            <person name="Poveda L."/>
            <person name="Shimizu-Inatsugi R."/>
            <person name="Schlapbach R."/>
            <person name="Sreeman S.M."/>
            <person name="Shimizu K.K."/>
        </authorList>
    </citation>
    <scope>NUCLEOTIDE SEQUENCE</scope>
</reference>
<keyword evidence="4 6" id="KW-1133">Transmembrane helix</keyword>
<proteinExistence type="inferred from homology"/>
<evidence type="ECO:0000256" key="1">
    <source>
        <dbReference type="ARBA" id="ARBA00004370"/>
    </source>
</evidence>
<evidence type="ECO:0000313" key="7">
    <source>
        <dbReference type="EMBL" id="GJN19811.1"/>
    </source>
</evidence>
<sequence length="257" mass="28565">MITISRTALLCFSNHFSFEQILALLVVGFGFWMSTHNDACRRSLTIPVMGLGGVIFVMYASNCISRLNDTKKWTRLRSCLVKSDDCNNMSKRYKSLKQYKLADLTPMESGCCRPPVECGYPAVNVSYFDLSYHPVSTNVDCKLFKTHALLGAMTAILANFGSRAGVAQYMKEEWRVVAIFNVILFVILVSPAIESNANTDSMANFSSLLLCSSNFICIVVASHSCILSAAVHGETLEEATQRLVEDRRKYFKMAGNS</sequence>
<evidence type="ECO:0000256" key="5">
    <source>
        <dbReference type="ARBA" id="ARBA00023136"/>
    </source>
</evidence>